<evidence type="ECO:0000313" key="2">
    <source>
        <dbReference type="EMBL" id="KIK75551.1"/>
    </source>
</evidence>
<name>A0A0D0CWS9_9AGAM</name>
<dbReference type="InParanoid" id="A0A0D0CWS9"/>
<keyword evidence="3" id="KW-1185">Reference proteome</keyword>
<reference evidence="3" key="2">
    <citation type="submission" date="2015-01" db="EMBL/GenBank/DDBJ databases">
        <title>Evolutionary Origins and Diversification of the Mycorrhizal Mutualists.</title>
        <authorList>
            <consortium name="DOE Joint Genome Institute"/>
            <consortium name="Mycorrhizal Genomics Consortium"/>
            <person name="Kohler A."/>
            <person name="Kuo A."/>
            <person name="Nagy L.G."/>
            <person name="Floudas D."/>
            <person name="Copeland A."/>
            <person name="Barry K.W."/>
            <person name="Cichocki N."/>
            <person name="Veneault-Fourrey C."/>
            <person name="LaButti K."/>
            <person name="Lindquist E.A."/>
            <person name="Lipzen A."/>
            <person name="Lundell T."/>
            <person name="Morin E."/>
            <person name="Murat C."/>
            <person name="Riley R."/>
            <person name="Ohm R."/>
            <person name="Sun H."/>
            <person name="Tunlid A."/>
            <person name="Henrissat B."/>
            <person name="Grigoriev I.V."/>
            <person name="Hibbett D.S."/>
            <person name="Martin F."/>
        </authorList>
    </citation>
    <scope>NUCLEOTIDE SEQUENCE [LARGE SCALE GENOMIC DNA]</scope>
    <source>
        <strain evidence="3">Ve08.2h10</strain>
    </source>
</reference>
<proteinExistence type="predicted"/>
<gene>
    <name evidence="2" type="ORF">PAXRUDRAFT_172509</name>
</gene>
<organism evidence="2 3">
    <name type="scientific">Paxillus rubicundulus Ve08.2h10</name>
    <dbReference type="NCBI Taxonomy" id="930991"/>
    <lineage>
        <taxon>Eukaryota</taxon>
        <taxon>Fungi</taxon>
        <taxon>Dikarya</taxon>
        <taxon>Basidiomycota</taxon>
        <taxon>Agaricomycotina</taxon>
        <taxon>Agaricomycetes</taxon>
        <taxon>Agaricomycetidae</taxon>
        <taxon>Boletales</taxon>
        <taxon>Paxilineae</taxon>
        <taxon>Paxillaceae</taxon>
        <taxon>Paxillus</taxon>
    </lineage>
</organism>
<dbReference type="AlphaFoldDB" id="A0A0D0CWS9"/>
<feature type="region of interest" description="Disordered" evidence="1">
    <location>
        <begin position="92"/>
        <end position="111"/>
    </location>
</feature>
<dbReference type="Proteomes" id="UP000054538">
    <property type="component" value="Unassembled WGS sequence"/>
</dbReference>
<protein>
    <submittedName>
        <fullName evidence="2">Uncharacterized protein</fullName>
    </submittedName>
</protein>
<accession>A0A0D0CWS9</accession>
<sequence length="111" mass="12605">MLDAKQKPRDKPTNRPPVKRQKHTEDAPATTAKSLQQTSRQNLTLANWLFVYAYIDAHPDTSQANIVEYFQTCQEGALIFTQSTLSRKLQEHSKMEAHANDNPIALSSKRP</sequence>
<evidence type="ECO:0000313" key="3">
    <source>
        <dbReference type="Proteomes" id="UP000054538"/>
    </source>
</evidence>
<reference evidence="2 3" key="1">
    <citation type="submission" date="2014-04" db="EMBL/GenBank/DDBJ databases">
        <authorList>
            <consortium name="DOE Joint Genome Institute"/>
            <person name="Kuo A."/>
            <person name="Kohler A."/>
            <person name="Jargeat P."/>
            <person name="Nagy L.G."/>
            <person name="Floudas D."/>
            <person name="Copeland A."/>
            <person name="Barry K.W."/>
            <person name="Cichocki N."/>
            <person name="Veneault-Fourrey C."/>
            <person name="LaButti K."/>
            <person name="Lindquist E.A."/>
            <person name="Lipzen A."/>
            <person name="Lundell T."/>
            <person name="Morin E."/>
            <person name="Murat C."/>
            <person name="Sun H."/>
            <person name="Tunlid A."/>
            <person name="Henrissat B."/>
            <person name="Grigoriev I.V."/>
            <person name="Hibbett D.S."/>
            <person name="Martin F."/>
            <person name="Nordberg H.P."/>
            <person name="Cantor M.N."/>
            <person name="Hua S.X."/>
        </authorList>
    </citation>
    <scope>NUCLEOTIDE SEQUENCE [LARGE SCALE GENOMIC DNA]</scope>
    <source>
        <strain evidence="2 3">Ve08.2h10</strain>
    </source>
</reference>
<feature type="compositionally biased region" description="Basic and acidic residues" evidence="1">
    <location>
        <begin position="1"/>
        <end position="13"/>
    </location>
</feature>
<evidence type="ECO:0000256" key="1">
    <source>
        <dbReference type="SAM" id="MobiDB-lite"/>
    </source>
</evidence>
<dbReference type="EMBL" id="KN828027">
    <property type="protein sequence ID" value="KIK75551.1"/>
    <property type="molecule type" value="Genomic_DNA"/>
</dbReference>
<feature type="region of interest" description="Disordered" evidence="1">
    <location>
        <begin position="1"/>
        <end position="38"/>
    </location>
</feature>
<dbReference type="HOGENOM" id="CLU_018294_8_1_1"/>
<dbReference type="OrthoDB" id="162969at2759"/>